<gene>
    <name evidence="2" type="ORF">PGTUg99_028977</name>
</gene>
<comment type="caution">
    <text evidence="2">The sequence shown here is derived from an EMBL/GenBank/DDBJ whole genome shotgun (WGS) entry which is preliminary data.</text>
</comment>
<accession>A0A5B0QUD0</accession>
<evidence type="ECO:0000313" key="3">
    <source>
        <dbReference type="Proteomes" id="UP000325313"/>
    </source>
</evidence>
<name>A0A5B0QUD0_PUCGR</name>
<dbReference type="AlphaFoldDB" id="A0A5B0QUD0"/>
<proteinExistence type="predicted"/>
<protein>
    <submittedName>
        <fullName evidence="2">Uncharacterized protein</fullName>
    </submittedName>
</protein>
<feature type="chain" id="PRO_5023044349" evidence="1">
    <location>
        <begin position="23"/>
        <end position="262"/>
    </location>
</feature>
<sequence length="262" mass="29335">MISDIMMCAPVLLLLSSTVTQSCHQLEDIWTESSDPLMVGGWLEHQNIRSFMSVATISGPFVLLDFSLEGSSNKPIRSYHSSKSLASPSGNSEQALFDWSQNERKSLRGLVFFTGRKPSLTQASGVRARRAAPQGLWPPCGRRNATVARPLACQRRPQQGIGTCVKFGRKPLWQTWYLQSTGTGTREHCRSDPSQGQEDFMIEAKFQASLKAIQRETIPHSRDLSPKHDDMIPTKSQVDCASQEFVRCQSLELHGLGYRRRP</sequence>
<evidence type="ECO:0000256" key="1">
    <source>
        <dbReference type="SAM" id="SignalP"/>
    </source>
</evidence>
<dbReference type="EMBL" id="VDEP01000270">
    <property type="protein sequence ID" value="KAA1116891.1"/>
    <property type="molecule type" value="Genomic_DNA"/>
</dbReference>
<keyword evidence="1" id="KW-0732">Signal</keyword>
<organism evidence="2 3">
    <name type="scientific">Puccinia graminis f. sp. tritici</name>
    <dbReference type="NCBI Taxonomy" id="56615"/>
    <lineage>
        <taxon>Eukaryota</taxon>
        <taxon>Fungi</taxon>
        <taxon>Dikarya</taxon>
        <taxon>Basidiomycota</taxon>
        <taxon>Pucciniomycotina</taxon>
        <taxon>Pucciniomycetes</taxon>
        <taxon>Pucciniales</taxon>
        <taxon>Pucciniaceae</taxon>
        <taxon>Puccinia</taxon>
    </lineage>
</organism>
<reference evidence="2 3" key="1">
    <citation type="submission" date="2019-05" db="EMBL/GenBank/DDBJ databases">
        <title>Emergence of the Ug99 lineage of the wheat stem rust pathogen through somatic hybridization.</title>
        <authorList>
            <person name="Li F."/>
            <person name="Upadhyaya N.M."/>
            <person name="Sperschneider J."/>
            <person name="Matny O."/>
            <person name="Nguyen-Phuc H."/>
            <person name="Mago R."/>
            <person name="Raley C."/>
            <person name="Miller M.E."/>
            <person name="Silverstein K.A.T."/>
            <person name="Henningsen E."/>
            <person name="Hirsch C.D."/>
            <person name="Visser B."/>
            <person name="Pretorius Z.A."/>
            <person name="Steffenson B.J."/>
            <person name="Schwessinger B."/>
            <person name="Dodds P.N."/>
            <person name="Figueroa M."/>
        </authorList>
    </citation>
    <scope>NUCLEOTIDE SEQUENCE [LARGE SCALE GENOMIC DNA]</scope>
    <source>
        <strain evidence="2 3">Ug99</strain>
    </source>
</reference>
<dbReference type="Proteomes" id="UP000325313">
    <property type="component" value="Unassembled WGS sequence"/>
</dbReference>
<feature type="signal peptide" evidence="1">
    <location>
        <begin position="1"/>
        <end position="22"/>
    </location>
</feature>
<evidence type="ECO:0000313" key="2">
    <source>
        <dbReference type="EMBL" id="KAA1116891.1"/>
    </source>
</evidence>